<evidence type="ECO:0000256" key="6">
    <source>
        <dbReference type="ARBA" id="ARBA00022840"/>
    </source>
</evidence>
<dbReference type="Gene3D" id="1.10.510.10">
    <property type="entry name" value="Transferase(Phosphotransferase) domain 1"/>
    <property type="match status" value="1"/>
</dbReference>
<evidence type="ECO:0000256" key="2">
    <source>
        <dbReference type="ARBA" id="ARBA00022527"/>
    </source>
</evidence>
<feature type="domain" description="Protein kinase" evidence="11">
    <location>
        <begin position="48"/>
        <end position="319"/>
    </location>
</feature>
<comment type="catalytic activity">
    <reaction evidence="7">
        <text>L-threonyl-[protein] + ATP = O-phospho-L-threonyl-[protein] + ADP + H(+)</text>
        <dbReference type="Rhea" id="RHEA:46608"/>
        <dbReference type="Rhea" id="RHEA-COMP:11060"/>
        <dbReference type="Rhea" id="RHEA-COMP:11605"/>
        <dbReference type="ChEBI" id="CHEBI:15378"/>
        <dbReference type="ChEBI" id="CHEBI:30013"/>
        <dbReference type="ChEBI" id="CHEBI:30616"/>
        <dbReference type="ChEBI" id="CHEBI:61977"/>
        <dbReference type="ChEBI" id="CHEBI:456216"/>
        <dbReference type="EC" id="2.7.11.1"/>
    </reaction>
</comment>
<comment type="caution">
    <text evidence="13">The sequence shown here is derived from an EMBL/GenBank/DDBJ whole genome shotgun (WGS) entry which is preliminary data.</text>
</comment>
<protein>
    <recommendedName>
        <fullName evidence="1">non-specific serine/threonine protein kinase</fullName>
        <ecNumber evidence="1">2.7.11.1</ecNumber>
    </recommendedName>
</protein>
<feature type="domain" description="PASTA" evidence="12">
    <location>
        <begin position="586"/>
        <end position="651"/>
    </location>
</feature>
<dbReference type="PANTHER" id="PTHR43289:SF34">
    <property type="entry name" value="SERINE_THREONINE-PROTEIN KINASE YBDM-RELATED"/>
    <property type="match status" value="1"/>
</dbReference>
<feature type="domain" description="PASTA" evidence="12">
    <location>
        <begin position="514"/>
        <end position="585"/>
    </location>
</feature>
<dbReference type="GO" id="GO:0004674">
    <property type="term" value="F:protein serine/threonine kinase activity"/>
    <property type="evidence" value="ECO:0007669"/>
    <property type="project" value="UniProtKB-KW"/>
</dbReference>
<sequence>MHRRVAVHDDQRARGGTAAGPGDPAAGSAGSSKRVEDHQFGRLLDGRYRIGIRIARGGMASVYEAVDSRLDRTVAVKIMHPGLGDATTHDDDSFARRFVSEAKAAARLSHPHVVAVFDQGRDESDGTVYLVMEYVPGHTLRDTILKEAPMPPQRALSLLDPILSALGAAHRAGLIHRDVKPENVLIATDPHSGTSRIKVADFGLAKAVSADTQHTATNGVLIGTVSYLAPELVVEQRADARADVYAAGVILFELLTGTKPHTGETPIAVAYRHVHEDVPVPSSVVPGIPDYVDALVVRATTRDASLRPADATVLLHHVRRVAQALRDGVRTDPELVADLLPSARAAEPDTDIDSQIGTGTTPEPMSSLWDGLPDLVAGEPPAQRTAVRSAVRPPAPPEERTSVIPEQPRRPEQRPRRRGRAKGIALALVLVVLAAALGGTAWWVGWGRYTTTPGVVGLEQAAATAKLDRAGLGVEVGKEVYSETVAKGVVITTDPRPGERILPDGEVSLTISLGKERYDLPDLTNKTVDEAESALGEVKFVPAQPVEEWSETVEAGRVIRTDPAFGTPQALALPVGTSVTLVVSKGRKPIKVRSFVGKDADRALRVFERKGLEADVEEKYSDDVDKGDVISQTPETGTLFKGDTVQLVVSKGPELIAVPAVRYSSTDAAVAKLEDLGFVVKKERASIYLTGSVAWDTEPGAGAKLAKGSTVILYVV</sequence>
<evidence type="ECO:0000256" key="1">
    <source>
        <dbReference type="ARBA" id="ARBA00012513"/>
    </source>
</evidence>
<keyword evidence="3" id="KW-0808">Transferase</keyword>
<dbReference type="InterPro" id="IPR008271">
    <property type="entry name" value="Ser/Thr_kinase_AS"/>
</dbReference>
<evidence type="ECO:0000313" key="14">
    <source>
        <dbReference type="Proteomes" id="UP000313231"/>
    </source>
</evidence>
<evidence type="ECO:0000256" key="5">
    <source>
        <dbReference type="ARBA" id="ARBA00022777"/>
    </source>
</evidence>
<feature type="domain" description="PASTA" evidence="12">
    <location>
        <begin position="450"/>
        <end position="513"/>
    </location>
</feature>
<organism evidence="13 14">
    <name type="scientific">Nocardioides albidus</name>
    <dbReference type="NCBI Taxonomy" id="1517589"/>
    <lineage>
        <taxon>Bacteria</taxon>
        <taxon>Bacillati</taxon>
        <taxon>Actinomycetota</taxon>
        <taxon>Actinomycetes</taxon>
        <taxon>Propionibacteriales</taxon>
        <taxon>Nocardioidaceae</taxon>
        <taxon>Nocardioides</taxon>
    </lineage>
</organism>
<dbReference type="CDD" id="cd06577">
    <property type="entry name" value="PASTA_pknB"/>
    <property type="match status" value="4"/>
</dbReference>
<dbReference type="SMART" id="SM00220">
    <property type="entry name" value="S_TKc"/>
    <property type="match status" value="1"/>
</dbReference>
<feature type="region of interest" description="Disordered" evidence="9">
    <location>
        <begin position="1"/>
        <end position="36"/>
    </location>
</feature>
<comment type="catalytic activity">
    <reaction evidence="8">
        <text>L-seryl-[protein] + ATP = O-phospho-L-seryl-[protein] + ADP + H(+)</text>
        <dbReference type="Rhea" id="RHEA:17989"/>
        <dbReference type="Rhea" id="RHEA-COMP:9863"/>
        <dbReference type="Rhea" id="RHEA-COMP:11604"/>
        <dbReference type="ChEBI" id="CHEBI:15378"/>
        <dbReference type="ChEBI" id="CHEBI:29999"/>
        <dbReference type="ChEBI" id="CHEBI:30616"/>
        <dbReference type="ChEBI" id="CHEBI:83421"/>
        <dbReference type="ChEBI" id="CHEBI:456216"/>
        <dbReference type="EC" id="2.7.11.1"/>
    </reaction>
</comment>
<evidence type="ECO:0000256" key="10">
    <source>
        <dbReference type="SAM" id="Phobius"/>
    </source>
</evidence>
<feature type="transmembrane region" description="Helical" evidence="10">
    <location>
        <begin position="424"/>
        <end position="446"/>
    </location>
</feature>
<feature type="compositionally biased region" description="Low complexity" evidence="9">
    <location>
        <begin position="14"/>
        <end position="31"/>
    </location>
</feature>
<dbReference type="InterPro" id="IPR005543">
    <property type="entry name" value="PASTA_dom"/>
</dbReference>
<dbReference type="EC" id="2.7.11.1" evidence="1"/>
<dbReference type="Pfam" id="PF03793">
    <property type="entry name" value="PASTA"/>
    <property type="match status" value="4"/>
</dbReference>
<evidence type="ECO:0000259" key="12">
    <source>
        <dbReference type="PROSITE" id="PS51178"/>
    </source>
</evidence>
<keyword evidence="10" id="KW-0472">Membrane</keyword>
<keyword evidence="5 13" id="KW-0418">Kinase</keyword>
<dbReference type="FunFam" id="3.30.200.20:FF:000035">
    <property type="entry name" value="Serine/threonine protein kinase Stk1"/>
    <property type="match status" value="1"/>
</dbReference>
<dbReference type="GO" id="GO:0005524">
    <property type="term" value="F:ATP binding"/>
    <property type="evidence" value="ECO:0007669"/>
    <property type="project" value="UniProtKB-KW"/>
</dbReference>
<keyword evidence="6" id="KW-0067">ATP-binding</keyword>
<keyword evidence="4" id="KW-0547">Nucleotide-binding</keyword>
<dbReference type="InterPro" id="IPR011009">
    <property type="entry name" value="Kinase-like_dom_sf"/>
</dbReference>
<keyword evidence="14" id="KW-1185">Reference proteome</keyword>
<dbReference type="AlphaFoldDB" id="A0A5C4WA12"/>
<evidence type="ECO:0000256" key="9">
    <source>
        <dbReference type="SAM" id="MobiDB-lite"/>
    </source>
</evidence>
<evidence type="ECO:0000256" key="3">
    <source>
        <dbReference type="ARBA" id="ARBA00022679"/>
    </source>
</evidence>
<dbReference type="Pfam" id="PF00069">
    <property type="entry name" value="Pkinase"/>
    <property type="match status" value="1"/>
</dbReference>
<keyword evidence="2" id="KW-0723">Serine/threonine-protein kinase</keyword>
<dbReference type="Proteomes" id="UP000313231">
    <property type="component" value="Unassembled WGS sequence"/>
</dbReference>
<dbReference type="CDD" id="cd14014">
    <property type="entry name" value="STKc_PknB_like"/>
    <property type="match status" value="1"/>
</dbReference>
<name>A0A5C4WA12_9ACTN</name>
<gene>
    <name evidence="13" type="primary">pknB</name>
    <name evidence="13" type="ORF">FHP29_04710</name>
</gene>
<dbReference type="InterPro" id="IPR000719">
    <property type="entry name" value="Prot_kinase_dom"/>
</dbReference>
<dbReference type="FunFam" id="1.10.510.10:FF:000021">
    <property type="entry name" value="Serine/threonine protein kinase"/>
    <property type="match status" value="1"/>
</dbReference>
<dbReference type="EMBL" id="VDMP01000017">
    <property type="protein sequence ID" value="TNM45114.1"/>
    <property type="molecule type" value="Genomic_DNA"/>
</dbReference>
<keyword evidence="10" id="KW-1133">Transmembrane helix</keyword>
<dbReference type="GO" id="GO:0045717">
    <property type="term" value="P:negative regulation of fatty acid biosynthetic process"/>
    <property type="evidence" value="ECO:0007669"/>
    <property type="project" value="UniProtKB-ARBA"/>
</dbReference>
<accession>A0A5C4WA12</accession>
<proteinExistence type="predicted"/>
<dbReference type="OrthoDB" id="9762169at2"/>
<reference evidence="13 14" key="1">
    <citation type="journal article" date="2016" name="Int. J. Syst. Evol. Microbiol.">
        <title>Nocardioides albidus sp. nov., an actinobacterium isolated from garden soil.</title>
        <authorList>
            <person name="Singh H."/>
            <person name="Du J."/>
            <person name="Trinh H."/>
            <person name="Won K."/>
            <person name="Yang J.E."/>
            <person name="Yin C."/>
            <person name="Kook M."/>
            <person name="Yi T.H."/>
        </authorList>
    </citation>
    <scope>NUCLEOTIDE SEQUENCE [LARGE SCALE GENOMIC DNA]</scope>
    <source>
        <strain evidence="13 14">CCTCC AB 2015297</strain>
    </source>
</reference>
<dbReference type="SUPFAM" id="SSF56112">
    <property type="entry name" value="Protein kinase-like (PK-like)"/>
    <property type="match status" value="1"/>
</dbReference>
<evidence type="ECO:0000256" key="4">
    <source>
        <dbReference type="ARBA" id="ARBA00022741"/>
    </source>
</evidence>
<dbReference type="SMART" id="SM00740">
    <property type="entry name" value="PASTA"/>
    <property type="match status" value="4"/>
</dbReference>
<feature type="domain" description="PASTA" evidence="12">
    <location>
        <begin position="652"/>
        <end position="716"/>
    </location>
</feature>
<evidence type="ECO:0000256" key="7">
    <source>
        <dbReference type="ARBA" id="ARBA00047899"/>
    </source>
</evidence>
<feature type="compositionally biased region" description="Polar residues" evidence="9">
    <location>
        <begin position="353"/>
        <end position="364"/>
    </location>
</feature>
<dbReference type="PROSITE" id="PS00108">
    <property type="entry name" value="PROTEIN_KINASE_ST"/>
    <property type="match status" value="1"/>
</dbReference>
<dbReference type="PANTHER" id="PTHR43289">
    <property type="entry name" value="MITOGEN-ACTIVATED PROTEIN KINASE KINASE KINASE 20-RELATED"/>
    <property type="match status" value="1"/>
</dbReference>
<dbReference type="PROSITE" id="PS51178">
    <property type="entry name" value="PASTA"/>
    <property type="match status" value="4"/>
</dbReference>
<feature type="compositionally biased region" description="Basic and acidic residues" evidence="9">
    <location>
        <begin position="397"/>
        <end position="414"/>
    </location>
</feature>
<feature type="region of interest" description="Disordered" evidence="9">
    <location>
        <begin position="341"/>
        <end position="418"/>
    </location>
</feature>
<dbReference type="Gene3D" id="3.30.200.20">
    <property type="entry name" value="Phosphorylase Kinase, domain 1"/>
    <property type="match status" value="1"/>
</dbReference>
<dbReference type="NCBIfam" id="NF033483">
    <property type="entry name" value="PknB_PASTA_kin"/>
    <property type="match status" value="1"/>
</dbReference>
<dbReference type="PROSITE" id="PS50011">
    <property type="entry name" value="PROTEIN_KINASE_DOM"/>
    <property type="match status" value="1"/>
</dbReference>
<keyword evidence="10" id="KW-0812">Transmembrane</keyword>
<dbReference type="Gene3D" id="3.30.10.20">
    <property type="match status" value="4"/>
</dbReference>
<evidence type="ECO:0000313" key="13">
    <source>
        <dbReference type="EMBL" id="TNM45114.1"/>
    </source>
</evidence>
<feature type="compositionally biased region" description="Basic and acidic residues" evidence="9">
    <location>
        <begin position="1"/>
        <end position="13"/>
    </location>
</feature>
<evidence type="ECO:0000256" key="8">
    <source>
        <dbReference type="ARBA" id="ARBA00048679"/>
    </source>
</evidence>
<evidence type="ECO:0000259" key="11">
    <source>
        <dbReference type="PROSITE" id="PS50011"/>
    </source>
</evidence>